<keyword evidence="8" id="KW-1185">Reference proteome</keyword>
<evidence type="ECO:0000259" key="3">
    <source>
        <dbReference type="Pfam" id="PF21074"/>
    </source>
</evidence>
<protein>
    <submittedName>
        <fullName evidence="7">Glutamate dehydrogenase</fullName>
        <ecNumber evidence="7">1.4.1.2</ecNumber>
    </submittedName>
</protein>
<evidence type="ECO:0000259" key="4">
    <source>
        <dbReference type="Pfam" id="PF21075"/>
    </source>
</evidence>
<feature type="domain" description="NAD-specific glutamate dehydrogenase C-terminal" evidence="3">
    <location>
        <begin position="1333"/>
        <end position="1668"/>
    </location>
</feature>
<dbReference type="PIRSF" id="PIRSF036761">
    <property type="entry name" value="GDH_Mll4104"/>
    <property type="match status" value="1"/>
</dbReference>
<dbReference type="Pfam" id="PF21077">
    <property type="entry name" value="GDH_ACT3"/>
    <property type="match status" value="1"/>
</dbReference>
<accession>A0A839RQQ0</accession>
<dbReference type="InterPro" id="IPR048381">
    <property type="entry name" value="GDH_C"/>
</dbReference>
<dbReference type="Pfam" id="PF21074">
    <property type="entry name" value="GDH_C"/>
    <property type="match status" value="1"/>
</dbReference>
<dbReference type="InterPro" id="IPR049064">
    <property type="entry name" value="NAD_Glu_DH_ACT3"/>
</dbReference>
<dbReference type="RefSeq" id="WP_064439366.1">
    <property type="nucleotide sequence ID" value="NZ_BDDI01000004.1"/>
</dbReference>
<dbReference type="GO" id="GO:0006538">
    <property type="term" value="P:L-glutamate catabolic process"/>
    <property type="evidence" value="ECO:0007669"/>
    <property type="project" value="InterPro"/>
</dbReference>
<dbReference type="OrthoDB" id="9758052at2"/>
<feature type="compositionally biased region" description="Basic and acidic residues" evidence="1">
    <location>
        <begin position="19"/>
        <end position="44"/>
    </location>
</feature>
<keyword evidence="7" id="KW-0560">Oxidoreductase</keyword>
<dbReference type="PANTHER" id="PTHR43403">
    <property type="entry name" value="NAD-SPECIFIC GLUTAMATE DEHYDROGENASE"/>
    <property type="match status" value="1"/>
</dbReference>
<dbReference type="InterPro" id="IPR007780">
    <property type="entry name" value="NAD_Glu_DH_bac"/>
</dbReference>
<gene>
    <name evidence="7" type="ORF">FHU29_003594</name>
</gene>
<dbReference type="SUPFAM" id="SSF51735">
    <property type="entry name" value="NAD(P)-binding Rossmann-fold domains"/>
    <property type="match status" value="1"/>
</dbReference>
<evidence type="ECO:0000259" key="5">
    <source>
        <dbReference type="Pfam" id="PF21076"/>
    </source>
</evidence>
<evidence type="ECO:0000259" key="2">
    <source>
        <dbReference type="Pfam" id="PF05088"/>
    </source>
</evidence>
<feature type="domain" description="NAD-glutamate dehydrogenase N-terminal ACT1" evidence="4">
    <location>
        <begin position="70"/>
        <end position="201"/>
    </location>
</feature>
<dbReference type="InterPro" id="IPR049059">
    <property type="entry name" value="NAD_Glu_DH_HM1"/>
</dbReference>
<dbReference type="InterPro" id="IPR024727">
    <property type="entry name" value="NAD_Glu_DH_N_ACT1"/>
</dbReference>
<dbReference type="GO" id="GO:0004352">
    <property type="term" value="F:glutamate dehydrogenase (NAD+) activity"/>
    <property type="evidence" value="ECO:0007669"/>
    <property type="project" value="UniProtKB-EC"/>
</dbReference>
<dbReference type="EMBL" id="JACHWS010000003">
    <property type="protein sequence ID" value="MBB3039125.1"/>
    <property type="molecule type" value="Genomic_DNA"/>
</dbReference>
<dbReference type="InterPro" id="IPR028971">
    <property type="entry name" value="NAD-GDH_cat"/>
</dbReference>
<dbReference type="Proteomes" id="UP000567922">
    <property type="component" value="Unassembled WGS sequence"/>
</dbReference>
<dbReference type="InterPro" id="IPR049062">
    <property type="entry name" value="NAD_Glu_DH_ACT2"/>
</dbReference>
<dbReference type="SUPFAM" id="SSF53223">
    <property type="entry name" value="Aminoacid dehydrogenase-like, N-terminal domain"/>
    <property type="match status" value="1"/>
</dbReference>
<dbReference type="InterPro" id="IPR046346">
    <property type="entry name" value="Aminoacid_DH-like_N_sf"/>
</dbReference>
<evidence type="ECO:0000256" key="1">
    <source>
        <dbReference type="SAM" id="MobiDB-lite"/>
    </source>
</evidence>
<dbReference type="Pfam" id="PF05088">
    <property type="entry name" value="Bac_GDH_CD"/>
    <property type="match status" value="1"/>
</dbReference>
<feature type="region of interest" description="Disordered" evidence="1">
    <location>
        <begin position="1"/>
        <end position="45"/>
    </location>
</feature>
<evidence type="ECO:0000313" key="7">
    <source>
        <dbReference type="EMBL" id="MBB3039125.1"/>
    </source>
</evidence>
<evidence type="ECO:0000259" key="6">
    <source>
        <dbReference type="Pfam" id="PF21077"/>
    </source>
</evidence>
<comment type="caution">
    <text evidence="7">The sequence shown here is derived from an EMBL/GenBank/DDBJ whole genome shotgun (WGS) entry which is preliminary data.</text>
</comment>
<organism evidence="7 8">
    <name type="scientific">Hoyosella altamirensis</name>
    <dbReference type="NCBI Taxonomy" id="616997"/>
    <lineage>
        <taxon>Bacteria</taxon>
        <taxon>Bacillati</taxon>
        <taxon>Actinomycetota</taxon>
        <taxon>Actinomycetes</taxon>
        <taxon>Mycobacteriales</taxon>
        <taxon>Hoyosellaceae</taxon>
        <taxon>Hoyosella</taxon>
    </lineage>
</organism>
<dbReference type="InterPro" id="IPR049056">
    <property type="entry name" value="NAD_Glu_DH_HM3"/>
</dbReference>
<dbReference type="Pfam" id="PF21079">
    <property type="entry name" value="GDH_HM2"/>
    <property type="match status" value="1"/>
</dbReference>
<evidence type="ECO:0000313" key="8">
    <source>
        <dbReference type="Proteomes" id="UP000567922"/>
    </source>
</evidence>
<dbReference type="Pfam" id="PF21075">
    <property type="entry name" value="GDH_ACT1"/>
    <property type="match status" value="1"/>
</dbReference>
<feature type="domain" description="NAD-glutamate dehydrogenase catalytic" evidence="2">
    <location>
        <begin position="776"/>
        <end position="1286"/>
    </location>
</feature>
<dbReference type="Pfam" id="PF21073">
    <property type="entry name" value="GDH_HM1"/>
    <property type="match status" value="1"/>
</dbReference>
<feature type="region of interest" description="Disordered" evidence="1">
    <location>
        <begin position="91"/>
        <end position="114"/>
    </location>
</feature>
<dbReference type="InterPro" id="IPR049058">
    <property type="entry name" value="NAD_Glu_DH_HM2"/>
</dbReference>
<dbReference type="Pfam" id="PF21076">
    <property type="entry name" value="GDH_ACT2"/>
    <property type="match status" value="1"/>
</dbReference>
<dbReference type="PANTHER" id="PTHR43403:SF1">
    <property type="entry name" value="NAD-SPECIFIC GLUTAMATE DEHYDROGENASE"/>
    <property type="match status" value="1"/>
</dbReference>
<dbReference type="EC" id="1.4.1.2" evidence="7"/>
<sequence length="1682" mass="185396">MTDSHVHSTTGPTAGADAPQEHPSDADIASRLEQDSSGDRDLTRLYRTYYRQDAVPSDIGGAQRPPEGEAADDHQRRAYRLLQRHRELAARRTPGTPAVSISADEARTGNGSGQSNASVLQIVTDDVPYLVESVTALLGSVGISVEQIVHPVLIVRRDHDGNLVEVLTDHSTFDKPDDALAESWMHLELTGTPPELTQQITDRVTKLLGDVRQVVSDTSTMRSTLADIATELESGRGIGQAEVSEANESAGLLRWLSSGNFRVLGYRRYEVTGRGESGPDLGVVDGSGLGVLRSPEMTDLRFRLYSDASEAQRLLVFAQGQAPAMSLRVVYPFFVCVRIFNDDDQLTGEHRFLGIFTVTGLHENVLDVPVLASRVQEVLRMAGHSPDSFSGQSMLEIIQSYPRTELFTADVQTLYRTVSEVVAIGVTRELRLFLRADPNGKFVSALVYMPRDRYRTGVRLEMQSILLNEFQGSTIDYTARVTESVVAQVHFIIRIPDGWTGGNAPDVSEEARQRLQTTLGEATRSWEDLLADEVARQEPTAHAGRANRHAGAFPQSYKADFEPVRAISDLRRIDRLEPGDIAIAIYRREGAVDGRWQLSLYLNGESVSLSHVLPVMQSMGVEVLDERPYRLTRSDGAEIWIYDFSLVVDSETLKTAAVADLDSALPTIPEFTDDGVVHNDLERRFTEAFAALWDGLAEADRFNELILRAGVNWREATMLRAYARYLRQLGFQYSQSHIEDVLLEHSASTAALVALFEATFDPVNHSRERAEELITQINDHLDKVVSLDADRILRAYLRLIRATLRTNYFVAARDDIDSTAGKSRYREVLCFKFDPRDVPEIPKPRPRFEIFVYSPRIEGVHLRFGEVARGGLRWSDRREDFRTEILGLAKAQAVKNAVIVPVGAKGGFVVKKSPALTGDVAADRDAFRAEGIRCYRLFISGLLDVTDNLDQTTGAVISPADVVRQDGDDTYLVVAADKGTATFSDIANEVAGKYNFWLGDAFASGGSAGYDHKVMGITARGAWESVKRHFREEGLDTQSEDFTVVGVGDMSGDVFGNGMLLSEHIRLVAAFDHRHVFIDPSPDAATSFRERQRMFELPRSSWADYDTSLISEGGGVWPRSVKSIPISPQIRDVLKLPAGLDELSPPELIRSILLAPVDLLWNGGIGTYVKSSEETNADCGDKANDAVRVNGSDLKVRVVGEGGNLGLTQKGRIEFAQRGGKVNSDALDNSAGVDCSDHEVNIKILLESLVSSGDLAPSDRNGLLASMTDEVAELVLDDNRMQNELMGTSRANTESLLPVHARQIADLEANRGMDREIEALPDEAEIDQRIKRGEGLASPELSTLLAHVKLAIKSDLMDSELPDHEVFASRLPEYFPEPLREQYGSAIKQHPLKREIVTTMIANQAIDNGGITFTFRLLEDAGANTTDSIRAFAAVNTIFGLTELWTQIRTADMPTEASDTLMLGSRRLLDRASRWLLANRPQPLAVGAEINRFAATVRELGPKVPGWLHGNDLRFLKSRTQDAVALGAPEDLAARVYGLPHEYCLLDIAEVADLSEHEPTEVAELYYALTAHLGIAMLQGAVSRLERGDRWHALARLALRDDLYGSTRALCLDVLENAEPDENAAEKIAEWELSNASRLERARTALAQIANSGTLDLATLSVAARQVRSMVHSRSVRSEASR</sequence>
<feature type="domain" description="NAD-glutamate dehydrogenase ACT3" evidence="6">
    <location>
        <begin position="580"/>
        <end position="651"/>
    </location>
</feature>
<proteinExistence type="predicted"/>
<dbReference type="Gene3D" id="3.40.50.720">
    <property type="entry name" value="NAD(P)-binding Rossmann-like Domain"/>
    <property type="match status" value="1"/>
</dbReference>
<reference evidence="7 8" key="1">
    <citation type="submission" date="2020-08" db="EMBL/GenBank/DDBJ databases">
        <title>Sequencing the genomes of 1000 actinobacteria strains.</title>
        <authorList>
            <person name="Klenk H.-P."/>
        </authorList>
    </citation>
    <scope>NUCLEOTIDE SEQUENCE [LARGE SCALE GENOMIC DNA]</scope>
    <source>
        <strain evidence="7 8">DSM 45258</strain>
    </source>
</reference>
<feature type="domain" description="NAD-glutamate dehydrogenase ACT2" evidence="5">
    <location>
        <begin position="431"/>
        <end position="527"/>
    </location>
</feature>
<dbReference type="GO" id="GO:0004069">
    <property type="term" value="F:L-aspartate:2-oxoglutarate aminotransferase activity"/>
    <property type="evidence" value="ECO:0007669"/>
    <property type="project" value="InterPro"/>
</dbReference>
<dbReference type="InterPro" id="IPR036291">
    <property type="entry name" value="NAD(P)-bd_dom_sf"/>
</dbReference>
<dbReference type="Pfam" id="PF21078">
    <property type="entry name" value="GDH_HM3"/>
    <property type="match status" value="1"/>
</dbReference>
<name>A0A839RQQ0_9ACTN</name>